<dbReference type="RefSeq" id="WP_344022018.1">
    <property type="nucleotide sequence ID" value="NZ_BAAAJK010000008.1"/>
</dbReference>
<keyword evidence="3" id="KW-1185">Reference proteome</keyword>
<evidence type="ECO:0000313" key="3">
    <source>
        <dbReference type="Proteomes" id="UP001501414"/>
    </source>
</evidence>
<organism evidence="2 3">
    <name type="scientific">Pseudonocardia kongjuensis</name>
    <dbReference type="NCBI Taxonomy" id="102227"/>
    <lineage>
        <taxon>Bacteria</taxon>
        <taxon>Bacillati</taxon>
        <taxon>Actinomycetota</taxon>
        <taxon>Actinomycetes</taxon>
        <taxon>Pseudonocardiales</taxon>
        <taxon>Pseudonocardiaceae</taxon>
        <taxon>Pseudonocardia</taxon>
    </lineage>
</organism>
<feature type="region of interest" description="Disordered" evidence="1">
    <location>
        <begin position="359"/>
        <end position="388"/>
    </location>
</feature>
<comment type="caution">
    <text evidence="2">The sequence shown here is derived from an EMBL/GenBank/DDBJ whole genome shotgun (WGS) entry which is preliminary data.</text>
</comment>
<sequence length="431" mass="44958">MVGPVVTVLTDPDDSPACLTAVMACHALQRGVVVCLPHPGTGSRPQLGAALLVALGKLPTARPVQRPSYRSWELAGCWLAAEPITDLVVLRADRLPAACWGDLALLAAAAGTRLWLVDAGSAAADGQRAALAAASGGRAPLVRPWRAGLAALAPAAAVAGQRDDHDGFPAVPDVEFPQFRATARRVLSAAAFARVDAVYRGTFAQARTRAEGLRLSLLSDISRAELADAVLQQLTIDATSTAEVLTRVRAAQAGLLAEGLFLDVRPRSCRTWGAATVRLEPRLDPSTVARLRGLCDPTTAAAVVLTRATGLPASRLCRLRPGDLTEHRRGLHVRLSSMLSYRVPARAAGLVRAVLARPSFLPPGDTSGPSTTDAEAGSGRLFTRPDGAPLDDRALARLGHTGATHAGVVLPAASFRNATVTDLHQPSRSGS</sequence>
<gene>
    <name evidence="2" type="ORF">GCM10009613_26500</name>
</gene>
<evidence type="ECO:0000256" key="1">
    <source>
        <dbReference type="SAM" id="MobiDB-lite"/>
    </source>
</evidence>
<protein>
    <submittedName>
        <fullName evidence="2">Uncharacterized protein</fullName>
    </submittedName>
</protein>
<dbReference type="EMBL" id="BAAAJK010000008">
    <property type="protein sequence ID" value="GAA1388711.1"/>
    <property type="molecule type" value="Genomic_DNA"/>
</dbReference>
<reference evidence="2 3" key="1">
    <citation type="journal article" date="2019" name="Int. J. Syst. Evol. Microbiol.">
        <title>The Global Catalogue of Microorganisms (GCM) 10K type strain sequencing project: providing services to taxonomists for standard genome sequencing and annotation.</title>
        <authorList>
            <consortium name="The Broad Institute Genomics Platform"/>
            <consortium name="The Broad Institute Genome Sequencing Center for Infectious Disease"/>
            <person name="Wu L."/>
            <person name="Ma J."/>
        </authorList>
    </citation>
    <scope>NUCLEOTIDE SEQUENCE [LARGE SCALE GENOMIC DNA]</scope>
    <source>
        <strain evidence="2 3">JCM 11896</strain>
    </source>
</reference>
<dbReference type="Proteomes" id="UP001501414">
    <property type="component" value="Unassembled WGS sequence"/>
</dbReference>
<accession>A0ABN1XSN3</accession>
<proteinExistence type="predicted"/>
<evidence type="ECO:0000313" key="2">
    <source>
        <dbReference type="EMBL" id="GAA1388711.1"/>
    </source>
</evidence>
<name>A0ABN1XSN3_9PSEU</name>